<comment type="similarity">
    <text evidence="1">Belongs to the YciI family.</text>
</comment>
<dbReference type="InterPro" id="IPR011008">
    <property type="entry name" value="Dimeric_a/b-barrel"/>
</dbReference>
<evidence type="ECO:0000256" key="1">
    <source>
        <dbReference type="ARBA" id="ARBA00007689"/>
    </source>
</evidence>
<keyword evidence="4" id="KW-1185">Reference proteome</keyword>
<dbReference type="eggNOG" id="COG2350">
    <property type="taxonomic scope" value="Bacteria"/>
</dbReference>
<dbReference type="Proteomes" id="UP000076131">
    <property type="component" value="Unassembled WGS sequence"/>
</dbReference>
<comment type="caution">
    <text evidence="3">The sequence shown here is derived from an EMBL/GenBank/DDBJ whole genome shotgun (WGS) entry which is preliminary data.</text>
</comment>
<dbReference type="PANTHER" id="PTHR37828">
    <property type="entry name" value="GSR2449 PROTEIN"/>
    <property type="match status" value="1"/>
</dbReference>
<gene>
    <name evidence="3" type="ORF">RHOFW104T7_12970</name>
</gene>
<dbReference type="InterPro" id="IPR005545">
    <property type="entry name" value="YCII"/>
</dbReference>
<dbReference type="SUPFAM" id="SSF54909">
    <property type="entry name" value="Dimeric alpha+beta barrel"/>
    <property type="match status" value="1"/>
</dbReference>
<evidence type="ECO:0000259" key="2">
    <source>
        <dbReference type="Pfam" id="PF03795"/>
    </source>
</evidence>
<evidence type="ECO:0000313" key="4">
    <source>
        <dbReference type="Proteomes" id="UP000076131"/>
    </source>
</evidence>
<dbReference type="RefSeq" id="WP_008434458.1">
    <property type="nucleotide sequence ID" value="NZ_LVJS01000042.1"/>
</dbReference>
<sequence>MNRYLVLLIRRPQLDPAAVPLHLAFLEGLRKEGRVELSGGFSDKSGGAYLLRAADLAEATALVHRDPAHVSGGWDITVYEWQA</sequence>
<organism evidence="3 4">
    <name type="scientific">Rhodanobacter thiooxydans</name>
    <dbReference type="NCBI Taxonomy" id="416169"/>
    <lineage>
        <taxon>Bacteria</taxon>
        <taxon>Pseudomonadati</taxon>
        <taxon>Pseudomonadota</taxon>
        <taxon>Gammaproteobacteria</taxon>
        <taxon>Lysobacterales</taxon>
        <taxon>Rhodanobacteraceae</taxon>
        <taxon>Rhodanobacter</taxon>
    </lineage>
</organism>
<feature type="domain" description="YCII-related" evidence="2">
    <location>
        <begin position="5"/>
        <end position="81"/>
    </location>
</feature>
<dbReference type="Gene3D" id="3.30.70.1060">
    <property type="entry name" value="Dimeric alpha+beta barrel"/>
    <property type="match status" value="1"/>
</dbReference>
<name>A0A154QHI6_9GAMM</name>
<accession>A0A154QHI6</accession>
<reference evidence="3 4" key="1">
    <citation type="journal article" date="2016" name="MBio">
        <title>Lateral Gene Transfer in a Heavy Metal-Contaminated-Groundwater Microbial Community.</title>
        <authorList>
            <person name="Hemme C.L."/>
            <person name="Green S.J."/>
            <person name="Rishishwar L."/>
            <person name="Prakash O."/>
            <person name="Pettenato A."/>
            <person name="Chakraborty R."/>
            <person name="Deutschbauer A.M."/>
            <person name="Van Nostrand J.D."/>
            <person name="Wu L."/>
            <person name="He Z."/>
            <person name="Jordan I.K."/>
            <person name="Hazen T.C."/>
            <person name="Arkin A.P."/>
            <person name="Kostka J.E."/>
            <person name="Zhou J."/>
        </authorList>
    </citation>
    <scope>NUCLEOTIDE SEQUENCE [LARGE SCALE GENOMIC DNA]</scope>
    <source>
        <strain evidence="3 4">FW104-T7</strain>
    </source>
</reference>
<dbReference type="Pfam" id="PF03795">
    <property type="entry name" value="YCII"/>
    <property type="match status" value="1"/>
</dbReference>
<proteinExistence type="inferred from homology"/>
<dbReference type="AlphaFoldDB" id="A0A154QHI6"/>
<evidence type="ECO:0000313" key="3">
    <source>
        <dbReference type="EMBL" id="KZC23652.1"/>
    </source>
</evidence>
<dbReference type="EMBL" id="LVJS01000042">
    <property type="protein sequence ID" value="KZC23652.1"/>
    <property type="molecule type" value="Genomic_DNA"/>
</dbReference>
<protein>
    <recommendedName>
        <fullName evidence="2">YCII-related domain-containing protein</fullName>
    </recommendedName>
</protein>
<dbReference type="STRING" id="416169.RHOFW104T7_12970"/>
<dbReference type="PANTHER" id="PTHR37828:SF1">
    <property type="entry name" value="YCII-RELATED DOMAIN-CONTAINING PROTEIN"/>
    <property type="match status" value="1"/>
</dbReference>